<dbReference type="InterPro" id="IPR050158">
    <property type="entry name" value="Ubiquitin_ubiquitin-like"/>
</dbReference>
<keyword evidence="4" id="KW-1185">Reference proteome</keyword>
<feature type="domain" description="Ubiquitin-like" evidence="2">
    <location>
        <begin position="241"/>
        <end position="306"/>
    </location>
</feature>
<dbReference type="InterPro" id="IPR000626">
    <property type="entry name" value="Ubiquitin-like_dom"/>
</dbReference>
<dbReference type="InterPro" id="IPR019956">
    <property type="entry name" value="Ubiquitin_dom"/>
</dbReference>
<name>A0AAQ3SVN9_PASNO</name>
<reference evidence="3 4" key="1">
    <citation type="submission" date="2024-02" db="EMBL/GenBank/DDBJ databases">
        <title>High-quality chromosome-scale genome assembly of Pensacola bahiagrass (Paspalum notatum Flugge var. saurae).</title>
        <authorList>
            <person name="Vega J.M."/>
            <person name="Podio M."/>
            <person name="Orjuela J."/>
            <person name="Siena L.A."/>
            <person name="Pessino S.C."/>
            <person name="Combes M.C."/>
            <person name="Mariac C."/>
            <person name="Albertini E."/>
            <person name="Pupilli F."/>
            <person name="Ortiz J.P.A."/>
            <person name="Leblanc O."/>
        </authorList>
    </citation>
    <scope>NUCLEOTIDE SEQUENCE [LARGE SCALE GENOMIC DNA]</scope>
    <source>
        <strain evidence="3">R1</strain>
        <tissue evidence="3">Leaf</tissue>
    </source>
</reference>
<dbReference type="SMART" id="SM00213">
    <property type="entry name" value="UBQ"/>
    <property type="match status" value="5"/>
</dbReference>
<organism evidence="3 4">
    <name type="scientific">Paspalum notatum var. saurae</name>
    <dbReference type="NCBI Taxonomy" id="547442"/>
    <lineage>
        <taxon>Eukaryota</taxon>
        <taxon>Viridiplantae</taxon>
        <taxon>Streptophyta</taxon>
        <taxon>Embryophyta</taxon>
        <taxon>Tracheophyta</taxon>
        <taxon>Spermatophyta</taxon>
        <taxon>Magnoliopsida</taxon>
        <taxon>Liliopsida</taxon>
        <taxon>Poales</taxon>
        <taxon>Poaceae</taxon>
        <taxon>PACMAD clade</taxon>
        <taxon>Panicoideae</taxon>
        <taxon>Andropogonodae</taxon>
        <taxon>Paspaleae</taxon>
        <taxon>Paspalinae</taxon>
        <taxon>Paspalum</taxon>
    </lineage>
</organism>
<evidence type="ECO:0000313" key="3">
    <source>
        <dbReference type="EMBL" id="WVZ61613.1"/>
    </source>
</evidence>
<dbReference type="PRINTS" id="PR00348">
    <property type="entry name" value="UBIQUITIN"/>
</dbReference>
<dbReference type="AlphaFoldDB" id="A0AAQ3SVN9"/>
<dbReference type="FunFam" id="3.10.20.90:FF:000205">
    <property type="entry name" value="2'-5'-oligoadenylate synthase-like protein 2"/>
    <property type="match status" value="1"/>
</dbReference>
<keyword evidence="1" id="KW-1017">Isopeptide bond</keyword>
<feature type="domain" description="Ubiquitin-like" evidence="2">
    <location>
        <begin position="66"/>
        <end position="138"/>
    </location>
</feature>
<feature type="domain" description="Ubiquitin-like" evidence="2">
    <location>
        <begin position="306"/>
        <end position="368"/>
    </location>
</feature>
<proteinExistence type="predicted"/>
<accession>A0AAQ3SVN9</accession>
<dbReference type="PROSITE" id="PS50053">
    <property type="entry name" value="UBIQUITIN_2"/>
    <property type="match status" value="5"/>
</dbReference>
<dbReference type="Proteomes" id="UP001341281">
    <property type="component" value="Chromosome 03"/>
</dbReference>
<protein>
    <recommendedName>
        <fullName evidence="2">Ubiquitin-like domain-containing protein</fullName>
    </recommendedName>
</protein>
<sequence length="399" mass="45678">MHISVRSPTGRTIFLKVRPTDTLKAIKAKILEQHCFVFDGKELDDNLTLAYYGIDSRSTLELVEKMQIHVTETRTGRTLSLLVDTLDTIDTVKVKIEDMEGFPKGQQCLIFDQKQLEDDRTLADQNILMDSTLLLVLRSFPRGTMHLFVKNVTGQTLTLYVESSYTVASIKVMLYEKEGASPIQQRLIYQGRQLEDRRTLADYNMQDQSTIHMWRQLRLRVHRQDQQPGPAAATDLRRTMMHISVRSPTGRTIFLKVRPSDTLQAIKAKILEQHCFVFDGKELDDSLTLADYDIKSRSTLELVEKMQIHVTETLTGRTLSLPVDSLDTIDTVKGKIQDMEGFPKGQQCLIFAKKQLEDNCTLAEHNISMDPPPCHPLVPKRYHADLRKDADRKDHHSLC</sequence>
<evidence type="ECO:0000256" key="1">
    <source>
        <dbReference type="ARBA" id="ARBA00022499"/>
    </source>
</evidence>
<evidence type="ECO:0000313" key="4">
    <source>
        <dbReference type="Proteomes" id="UP001341281"/>
    </source>
</evidence>
<evidence type="ECO:0000259" key="2">
    <source>
        <dbReference type="PROSITE" id="PS50053"/>
    </source>
</evidence>
<feature type="domain" description="Ubiquitin-like" evidence="2">
    <location>
        <begin position="145"/>
        <end position="213"/>
    </location>
</feature>
<dbReference type="PANTHER" id="PTHR10666">
    <property type="entry name" value="UBIQUITIN"/>
    <property type="match status" value="1"/>
</dbReference>
<dbReference type="GO" id="GO:0003729">
    <property type="term" value="F:mRNA binding"/>
    <property type="evidence" value="ECO:0007669"/>
    <property type="project" value="UniProtKB-ARBA"/>
</dbReference>
<dbReference type="SUPFAM" id="SSF54236">
    <property type="entry name" value="Ubiquitin-like"/>
    <property type="match status" value="5"/>
</dbReference>
<dbReference type="EMBL" id="CP144747">
    <property type="protein sequence ID" value="WVZ61613.1"/>
    <property type="molecule type" value="Genomic_DNA"/>
</dbReference>
<dbReference type="InterPro" id="IPR029071">
    <property type="entry name" value="Ubiquitin-like_domsf"/>
</dbReference>
<dbReference type="Gene3D" id="3.10.20.90">
    <property type="entry name" value="Phosphatidylinositol 3-kinase Catalytic Subunit, Chain A, domain 1"/>
    <property type="match status" value="5"/>
</dbReference>
<dbReference type="Pfam" id="PF00240">
    <property type="entry name" value="ubiquitin"/>
    <property type="match status" value="5"/>
</dbReference>
<gene>
    <name evidence="3" type="ORF">U9M48_011462</name>
</gene>
<feature type="domain" description="Ubiquitin-like" evidence="2">
    <location>
        <begin position="1"/>
        <end position="66"/>
    </location>
</feature>